<reference evidence="8 9" key="1">
    <citation type="submission" date="2016-04" db="EMBL/GenBank/DDBJ databases">
        <title>Draft genome sequence of freshwater magnetotactic bacteria Magnetospirillum marisnigri SP-1 and Magnetospirillum moscoviense BB-1.</title>
        <authorList>
            <person name="Koziaeva V."/>
            <person name="Dziuba M.V."/>
            <person name="Ivanov T.M."/>
            <person name="Kuznetsov B."/>
            <person name="Grouzdev D.S."/>
        </authorList>
    </citation>
    <scope>NUCLEOTIDE SEQUENCE [LARGE SCALE GENOMIC DNA]</scope>
    <source>
        <strain evidence="8 9">BB-1</strain>
    </source>
</reference>
<proteinExistence type="inferred from homology"/>
<evidence type="ECO:0000313" key="8">
    <source>
        <dbReference type="EMBL" id="OAN49344.1"/>
    </source>
</evidence>
<evidence type="ECO:0000313" key="9">
    <source>
        <dbReference type="Proteomes" id="UP000078543"/>
    </source>
</evidence>
<organism evidence="8 9">
    <name type="scientific">Magnetospirillum moscoviense</name>
    <dbReference type="NCBI Taxonomy" id="1437059"/>
    <lineage>
        <taxon>Bacteria</taxon>
        <taxon>Pseudomonadati</taxon>
        <taxon>Pseudomonadota</taxon>
        <taxon>Alphaproteobacteria</taxon>
        <taxon>Rhodospirillales</taxon>
        <taxon>Rhodospirillaceae</taxon>
        <taxon>Magnetospirillum</taxon>
    </lineage>
</organism>
<gene>
    <name evidence="8" type="ORF">A6A05_14160</name>
</gene>
<dbReference type="AlphaFoldDB" id="A0A178MN31"/>
<evidence type="ECO:0000256" key="2">
    <source>
        <dbReference type="ARBA" id="ARBA00015075"/>
    </source>
</evidence>
<evidence type="ECO:0000256" key="7">
    <source>
        <dbReference type="ARBA" id="ARBA00033135"/>
    </source>
</evidence>
<dbReference type="STRING" id="1437059.A6A05_14160"/>
<keyword evidence="9" id="KW-1185">Reference proteome</keyword>
<keyword evidence="3" id="KW-0678">Repressor</keyword>
<evidence type="ECO:0000256" key="5">
    <source>
        <dbReference type="ARBA" id="ARBA00023163"/>
    </source>
</evidence>
<evidence type="ECO:0000256" key="4">
    <source>
        <dbReference type="ARBA" id="ARBA00023015"/>
    </source>
</evidence>
<evidence type="ECO:0000256" key="3">
    <source>
        <dbReference type="ARBA" id="ARBA00022491"/>
    </source>
</evidence>
<dbReference type="OrthoDB" id="9813510at2"/>
<comment type="similarity">
    <text evidence="1">Belongs to the CcdB toxin family.</text>
</comment>
<dbReference type="EMBL" id="LWQU01000151">
    <property type="protein sequence ID" value="OAN49344.1"/>
    <property type="molecule type" value="Genomic_DNA"/>
</dbReference>
<evidence type="ECO:0000256" key="6">
    <source>
        <dbReference type="ARBA" id="ARBA00029628"/>
    </source>
</evidence>
<dbReference type="Pfam" id="PF01845">
    <property type="entry name" value="CcdB"/>
    <property type="match status" value="1"/>
</dbReference>
<dbReference type="GO" id="GO:0006276">
    <property type="term" value="P:plasmid maintenance"/>
    <property type="evidence" value="ECO:0007669"/>
    <property type="project" value="InterPro"/>
</dbReference>
<name>A0A178MN31_9PROT</name>
<dbReference type="InterPro" id="IPR011067">
    <property type="entry name" value="Plasmid_toxin/cell-grow_inhib"/>
</dbReference>
<dbReference type="Proteomes" id="UP000078543">
    <property type="component" value="Unassembled WGS sequence"/>
</dbReference>
<evidence type="ECO:0000256" key="1">
    <source>
        <dbReference type="ARBA" id="ARBA00005230"/>
    </source>
</evidence>
<dbReference type="SUPFAM" id="SSF50118">
    <property type="entry name" value="Cell growth inhibitor/plasmid maintenance toxic component"/>
    <property type="match status" value="1"/>
</dbReference>
<comment type="caution">
    <text evidence="8">The sequence shown here is derived from an EMBL/GenBank/DDBJ whole genome shotgun (WGS) entry which is preliminary data.</text>
</comment>
<dbReference type="InterPro" id="IPR002712">
    <property type="entry name" value="CcdB"/>
</dbReference>
<keyword evidence="5" id="KW-0804">Transcription</keyword>
<dbReference type="Gene3D" id="2.30.30.110">
    <property type="match status" value="1"/>
</dbReference>
<dbReference type="RefSeq" id="WP_068501827.1">
    <property type="nucleotide sequence ID" value="NZ_LWQU01000151.1"/>
</dbReference>
<protein>
    <recommendedName>
        <fullName evidence="2">Toxin CcdB</fullName>
    </recommendedName>
    <alternativeName>
        <fullName evidence="7">Cytotoxic protein CcdB</fullName>
    </alternativeName>
    <alternativeName>
        <fullName evidence="6">Protein LetD</fullName>
    </alternativeName>
</protein>
<keyword evidence="4" id="KW-0805">Transcription regulation</keyword>
<sequence length="97" mass="10499">MRQFDVCRSQGPLLVVLQADMVADLSVVVVAPLYSLADWPVPARHLHPIVQFDGSPHVLVTNHLAAITKDKVGACVGSLEAERPNLINAIDFLFTGI</sequence>
<accession>A0A178MN31</accession>
<dbReference type="GO" id="GO:0008657">
    <property type="term" value="F:DNA topoisomerase type II (double strand cut, ATP-hydrolyzing) inhibitor activity"/>
    <property type="evidence" value="ECO:0007669"/>
    <property type="project" value="InterPro"/>
</dbReference>